<evidence type="ECO:0000256" key="2">
    <source>
        <dbReference type="SAM" id="SignalP"/>
    </source>
</evidence>
<evidence type="ECO:0000313" key="3">
    <source>
        <dbReference type="EMBL" id="MFD3394896.1"/>
    </source>
</evidence>
<protein>
    <submittedName>
        <fullName evidence="3">CcmD family protein</fullName>
    </submittedName>
</protein>
<dbReference type="RefSeq" id="WP_377983769.1">
    <property type="nucleotide sequence ID" value="NZ_JBBKXZ010000003.1"/>
</dbReference>
<feature type="chain" id="PRO_5047306254" evidence="2">
    <location>
        <begin position="20"/>
        <end position="68"/>
    </location>
</feature>
<organism evidence="3 4">
    <name type="scientific">Aquirufa avitistagni</name>
    <dbReference type="NCBI Taxonomy" id="3104728"/>
    <lineage>
        <taxon>Bacteria</taxon>
        <taxon>Pseudomonadati</taxon>
        <taxon>Bacteroidota</taxon>
        <taxon>Cytophagia</taxon>
        <taxon>Cytophagales</taxon>
        <taxon>Flectobacillaceae</taxon>
        <taxon>Aquirufa</taxon>
    </lineage>
</organism>
<name>A0ABW6DDB9_9BACT</name>
<dbReference type="Pfam" id="PF20077">
    <property type="entry name" value="CcmD_alt"/>
    <property type="match status" value="1"/>
</dbReference>
<dbReference type="EMBL" id="JBBKXZ010000003">
    <property type="protein sequence ID" value="MFD3394896.1"/>
    <property type="molecule type" value="Genomic_DNA"/>
</dbReference>
<keyword evidence="4" id="KW-1185">Reference proteome</keyword>
<evidence type="ECO:0000256" key="1">
    <source>
        <dbReference type="SAM" id="Phobius"/>
    </source>
</evidence>
<dbReference type="InterPro" id="IPR030888">
    <property type="entry name" value="Put_ccm"/>
</dbReference>
<dbReference type="Proteomes" id="UP001598138">
    <property type="component" value="Unassembled WGS sequence"/>
</dbReference>
<proteinExistence type="predicted"/>
<gene>
    <name evidence="3" type="ORF">U0R10_09690</name>
</gene>
<comment type="caution">
    <text evidence="3">The sequence shown here is derived from an EMBL/GenBank/DDBJ whole genome shotgun (WGS) entry which is preliminary data.</text>
</comment>
<feature type="signal peptide" evidence="2">
    <location>
        <begin position="1"/>
        <end position="19"/>
    </location>
</feature>
<keyword evidence="1" id="KW-1133">Transmembrane helix</keyword>
<reference evidence="3 4" key="1">
    <citation type="submission" date="2024-03" db="EMBL/GenBank/DDBJ databases">
        <title>Aquirufa genome sequencing.</title>
        <authorList>
            <person name="Pitt A."/>
            <person name="Hahn M.W."/>
        </authorList>
    </citation>
    <scope>NUCLEOTIDE SEQUENCE [LARGE SCALE GENOMIC DNA]</scope>
    <source>
        <strain evidence="3 4">OSTEICH-129V</strain>
    </source>
</reference>
<dbReference type="NCBIfam" id="TIGR04391">
    <property type="entry name" value="CcmD_alt_fam"/>
    <property type="match status" value="1"/>
</dbReference>
<sequence length="68" mass="7708">MKASVFSLLFILISFLANAQAEIEMADQFRADGKIYVVIAVVSIILAGLFVYLFRLDRKVTNLENRLK</sequence>
<accession>A0ABW6DDB9</accession>
<keyword evidence="1" id="KW-0472">Membrane</keyword>
<feature type="transmembrane region" description="Helical" evidence="1">
    <location>
        <begin position="35"/>
        <end position="54"/>
    </location>
</feature>
<evidence type="ECO:0000313" key="4">
    <source>
        <dbReference type="Proteomes" id="UP001598138"/>
    </source>
</evidence>
<keyword evidence="2" id="KW-0732">Signal</keyword>
<keyword evidence="1" id="KW-0812">Transmembrane</keyword>